<comment type="caution">
    <text evidence="2">The sequence shown here is derived from an EMBL/GenBank/DDBJ whole genome shotgun (WGS) entry which is preliminary data.</text>
</comment>
<name>A0A6L9S822_9ACTN</name>
<dbReference type="Gene3D" id="3.90.226.10">
    <property type="entry name" value="2-enoyl-CoA Hydratase, Chain A, domain 1"/>
    <property type="match status" value="1"/>
</dbReference>
<gene>
    <name evidence="2" type="ORF">G1H10_11745</name>
</gene>
<dbReference type="Proteomes" id="UP000475214">
    <property type="component" value="Unassembled WGS sequence"/>
</dbReference>
<evidence type="ECO:0000313" key="2">
    <source>
        <dbReference type="EMBL" id="NEE00841.1"/>
    </source>
</evidence>
<proteinExistence type="predicted"/>
<reference evidence="2 3" key="1">
    <citation type="submission" date="2020-02" db="EMBL/GenBank/DDBJ databases">
        <authorList>
            <person name="Li X.-J."/>
            <person name="Han X.-M."/>
        </authorList>
    </citation>
    <scope>NUCLEOTIDE SEQUENCE [LARGE SCALE GENOMIC DNA]</scope>
    <source>
        <strain evidence="2 3">CCTCC AB 2017055</strain>
    </source>
</reference>
<accession>A0A6L9S822</accession>
<dbReference type="EMBL" id="JAAGOA010000007">
    <property type="protein sequence ID" value="NEE00841.1"/>
    <property type="molecule type" value="Genomic_DNA"/>
</dbReference>
<keyword evidence="3" id="KW-1185">Reference proteome</keyword>
<protein>
    <submittedName>
        <fullName evidence="2">Uncharacterized protein</fullName>
    </submittedName>
</protein>
<evidence type="ECO:0000256" key="1">
    <source>
        <dbReference type="SAM" id="MobiDB-lite"/>
    </source>
</evidence>
<sequence length="71" mass="7416">MAALPDGVIEKAKAALVSADLTAGYLQEEAAWSLLVGQPAAQQLMRTALQQGAQSSEGEADLESVMRSVSR</sequence>
<dbReference type="RefSeq" id="WP_163737360.1">
    <property type="nucleotide sequence ID" value="NZ_JAAGOA010000007.1"/>
</dbReference>
<feature type="region of interest" description="Disordered" evidence="1">
    <location>
        <begin position="49"/>
        <end position="71"/>
    </location>
</feature>
<evidence type="ECO:0000313" key="3">
    <source>
        <dbReference type="Proteomes" id="UP000475214"/>
    </source>
</evidence>
<dbReference type="AlphaFoldDB" id="A0A6L9S822"/>
<organism evidence="2 3">
    <name type="scientific">Phytoactinopolyspora halotolerans</name>
    <dbReference type="NCBI Taxonomy" id="1981512"/>
    <lineage>
        <taxon>Bacteria</taxon>
        <taxon>Bacillati</taxon>
        <taxon>Actinomycetota</taxon>
        <taxon>Actinomycetes</taxon>
        <taxon>Jiangellales</taxon>
        <taxon>Jiangellaceae</taxon>
        <taxon>Phytoactinopolyspora</taxon>
    </lineage>
</organism>